<name>A0A4D5RCC5_IXOSC</name>
<organism evidence="1">
    <name type="scientific">Ixodes scapularis</name>
    <name type="common">Black-legged tick</name>
    <name type="synonym">Deer tick</name>
    <dbReference type="NCBI Taxonomy" id="6945"/>
    <lineage>
        <taxon>Eukaryota</taxon>
        <taxon>Metazoa</taxon>
        <taxon>Ecdysozoa</taxon>
        <taxon>Arthropoda</taxon>
        <taxon>Chelicerata</taxon>
        <taxon>Arachnida</taxon>
        <taxon>Acari</taxon>
        <taxon>Parasitiformes</taxon>
        <taxon>Ixodida</taxon>
        <taxon>Ixodoidea</taxon>
        <taxon>Ixodidae</taxon>
        <taxon>Ixodinae</taxon>
        <taxon>Ixodes</taxon>
    </lineage>
</organism>
<dbReference type="AlphaFoldDB" id="A0A4D5RCC5"/>
<proteinExistence type="predicted"/>
<reference evidence="1" key="1">
    <citation type="submission" date="2019-04" db="EMBL/GenBank/DDBJ databases">
        <title>An insight into the mialome of Ixodes scapularis.</title>
        <authorList>
            <person name="Ribeiro J.M."/>
            <person name="Mather T.N."/>
            <person name="Karim S."/>
        </authorList>
    </citation>
    <scope>NUCLEOTIDE SEQUENCE</scope>
</reference>
<accession>A0A4D5RCC5</accession>
<sequence>MRMVFATSPLYRFVRALDVKNHLWCLHIAFVDLHTCVHTLGRQYFGDTHFDGSSFTEQRTTRNSFFFLLAMLCR</sequence>
<protein>
    <submittedName>
        <fullName evidence="1">Putative secreted protein</fullName>
    </submittedName>
</protein>
<evidence type="ECO:0000313" key="1">
    <source>
        <dbReference type="EMBL" id="MOY34742.1"/>
    </source>
</evidence>
<dbReference type="EMBL" id="GHJT01000771">
    <property type="protein sequence ID" value="MOY34742.1"/>
    <property type="molecule type" value="Transcribed_RNA"/>
</dbReference>